<evidence type="ECO:0000259" key="2">
    <source>
        <dbReference type="Pfam" id="PF01970"/>
    </source>
</evidence>
<dbReference type="EMBL" id="BARS01059697">
    <property type="protein sequence ID" value="GAG47410.1"/>
    <property type="molecule type" value="Genomic_DNA"/>
</dbReference>
<evidence type="ECO:0000256" key="1">
    <source>
        <dbReference type="SAM" id="Phobius"/>
    </source>
</evidence>
<dbReference type="InterPro" id="IPR002823">
    <property type="entry name" value="DUF112_TM"/>
</dbReference>
<feature type="transmembrane region" description="Helical" evidence="1">
    <location>
        <begin position="6"/>
        <end position="26"/>
    </location>
</feature>
<comment type="caution">
    <text evidence="3">The sequence shown here is derived from an EMBL/GenBank/DDBJ whole genome shotgun (WGS) entry which is preliminary data.</text>
</comment>
<evidence type="ECO:0000313" key="3">
    <source>
        <dbReference type="EMBL" id="GAG47410.1"/>
    </source>
</evidence>
<keyword evidence="1" id="KW-0812">Transmembrane</keyword>
<protein>
    <recommendedName>
        <fullName evidence="2">DUF112 domain-containing protein</fullName>
    </recommendedName>
</protein>
<keyword evidence="1" id="KW-0472">Membrane</keyword>
<dbReference type="PANTHER" id="PTHR35342">
    <property type="entry name" value="TRICARBOXYLIC TRANSPORT PROTEIN"/>
    <property type="match status" value="1"/>
</dbReference>
<reference evidence="3" key="1">
    <citation type="journal article" date="2014" name="Front. Microbiol.">
        <title>High frequency of phylogenetically diverse reductive dehalogenase-homologous genes in deep subseafloor sedimentary metagenomes.</title>
        <authorList>
            <person name="Kawai M."/>
            <person name="Futagami T."/>
            <person name="Toyoda A."/>
            <person name="Takaki Y."/>
            <person name="Nishi S."/>
            <person name="Hori S."/>
            <person name="Arai W."/>
            <person name="Tsubouchi T."/>
            <person name="Morono Y."/>
            <person name="Uchiyama I."/>
            <person name="Ito T."/>
            <person name="Fujiyama A."/>
            <person name="Inagaki F."/>
            <person name="Takami H."/>
        </authorList>
    </citation>
    <scope>NUCLEOTIDE SEQUENCE</scope>
    <source>
        <strain evidence="3">Expedition CK06-06</strain>
    </source>
</reference>
<accession>X0XVL3</accession>
<feature type="non-terminal residue" evidence="3">
    <location>
        <position position="1"/>
    </location>
</feature>
<dbReference type="AlphaFoldDB" id="X0XVL3"/>
<gene>
    <name evidence="3" type="ORF">S01H1_86295</name>
</gene>
<keyword evidence="1" id="KW-1133">Transmembrane helix</keyword>
<feature type="domain" description="DUF112" evidence="2">
    <location>
        <begin position="1"/>
        <end position="34"/>
    </location>
</feature>
<dbReference type="Pfam" id="PF01970">
    <property type="entry name" value="TctA"/>
    <property type="match status" value="1"/>
</dbReference>
<organism evidence="3">
    <name type="scientific">marine sediment metagenome</name>
    <dbReference type="NCBI Taxonomy" id="412755"/>
    <lineage>
        <taxon>unclassified sequences</taxon>
        <taxon>metagenomes</taxon>
        <taxon>ecological metagenomes</taxon>
    </lineage>
</organism>
<proteinExistence type="predicted"/>
<sequence>AILLPVVFSMPPTSAIIMLAAVYYGAMYGGSTTS</sequence>
<dbReference type="PANTHER" id="PTHR35342:SF5">
    <property type="entry name" value="TRICARBOXYLIC TRANSPORT PROTEIN"/>
    <property type="match status" value="1"/>
</dbReference>
<feature type="non-terminal residue" evidence="3">
    <location>
        <position position="34"/>
    </location>
</feature>
<name>X0XVL3_9ZZZZ</name>